<dbReference type="PATRIC" id="fig|1280954.3.peg.3815"/>
<dbReference type="InterPro" id="IPR009100">
    <property type="entry name" value="AcylCoA_DH/oxidase_NM_dom_sf"/>
</dbReference>
<reference evidence="9 10" key="1">
    <citation type="journal article" date="2014" name="Antonie Van Leeuwenhoek">
        <title>Hyphomonas beringensis sp. nov. and Hyphomonas chukchiensis sp. nov., isolated from surface seawater of the Bering Sea and Chukchi Sea.</title>
        <authorList>
            <person name="Li C."/>
            <person name="Lai Q."/>
            <person name="Li G."/>
            <person name="Dong C."/>
            <person name="Wang J."/>
            <person name="Liao Y."/>
            <person name="Shao Z."/>
        </authorList>
    </citation>
    <scope>NUCLEOTIDE SEQUENCE [LARGE SCALE GENOMIC DNA]</scope>
    <source>
        <strain evidence="9 10">PS728</strain>
    </source>
</reference>
<evidence type="ECO:0000259" key="6">
    <source>
        <dbReference type="Pfam" id="PF00441"/>
    </source>
</evidence>
<gene>
    <name evidence="9" type="ORF">HPO_18984</name>
</gene>
<keyword evidence="10" id="KW-1185">Reference proteome</keyword>
<evidence type="ECO:0000313" key="10">
    <source>
        <dbReference type="Proteomes" id="UP000027100"/>
    </source>
</evidence>
<dbReference type="STRING" id="1280954.HPO_18984"/>
<dbReference type="GO" id="GO:0016627">
    <property type="term" value="F:oxidoreductase activity, acting on the CH-CH group of donors"/>
    <property type="evidence" value="ECO:0007669"/>
    <property type="project" value="InterPro"/>
</dbReference>
<dbReference type="InterPro" id="IPR037069">
    <property type="entry name" value="AcylCoA_DH/ox_N_sf"/>
</dbReference>
<feature type="domain" description="Acyl-CoA dehydrogenase/oxidase C-terminal" evidence="6">
    <location>
        <begin position="243"/>
        <end position="374"/>
    </location>
</feature>
<organism evidence="9 10">
    <name type="scientific">Hyphomonas polymorpha PS728</name>
    <dbReference type="NCBI Taxonomy" id="1280954"/>
    <lineage>
        <taxon>Bacteria</taxon>
        <taxon>Pseudomonadati</taxon>
        <taxon>Pseudomonadota</taxon>
        <taxon>Alphaproteobacteria</taxon>
        <taxon>Hyphomonadales</taxon>
        <taxon>Hyphomonadaceae</taxon>
        <taxon>Hyphomonas</taxon>
    </lineage>
</organism>
<dbReference type="InterPro" id="IPR006091">
    <property type="entry name" value="Acyl-CoA_Oxase/DH_mid-dom"/>
</dbReference>
<keyword evidence="3" id="KW-0285">Flavoprotein</keyword>
<evidence type="ECO:0000259" key="8">
    <source>
        <dbReference type="Pfam" id="PF02771"/>
    </source>
</evidence>
<dbReference type="SUPFAM" id="SSF47203">
    <property type="entry name" value="Acyl-CoA dehydrogenase C-terminal domain-like"/>
    <property type="match status" value="2"/>
</dbReference>
<evidence type="ECO:0000256" key="4">
    <source>
        <dbReference type="ARBA" id="ARBA00022827"/>
    </source>
</evidence>
<feature type="domain" description="Acyl-CoA oxidase/dehydrogenase middle" evidence="7">
    <location>
        <begin position="124"/>
        <end position="213"/>
    </location>
</feature>
<feature type="domain" description="Acyl-CoA dehydrogenase/oxidase N-terminal" evidence="8">
    <location>
        <begin position="6"/>
        <end position="118"/>
    </location>
</feature>
<dbReference type="GO" id="GO:0050660">
    <property type="term" value="F:flavin adenine dinucleotide binding"/>
    <property type="evidence" value="ECO:0007669"/>
    <property type="project" value="InterPro"/>
</dbReference>
<dbReference type="Pfam" id="PF02770">
    <property type="entry name" value="Acyl-CoA_dh_M"/>
    <property type="match status" value="2"/>
</dbReference>
<dbReference type="Pfam" id="PF02771">
    <property type="entry name" value="Acyl-CoA_dh_N"/>
    <property type="match status" value="2"/>
</dbReference>
<feature type="domain" description="Acyl-CoA dehydrogenase/oxidase N-terminal" evidence="8">
    <location>
        <begin position="398"/>
        <end position="510"/>
    </location>
</feature>
<evidence type="ECO:0000256" key="3">
    <source>
        <dbReference type="ARBA" id="ARBA00022630"/>
    </source>
</evidence>
<dbReference type="InterPro" id="IPR036250">
    <property type="entry name" value="AcylCo_DH-like_C"/>
</dbReference>
<accession>A0A062V3Y1</accession>
<dbReference type="Proteomes" id="UP000027100">
    <property type="component" value="Unassembled WGS sequence"/>
</dbReference>
<comment type="similarity">
    <text evidence="2">Belongs to the acyl-CoA dehydrogenase family.</text>
</comment>
<dbReference type="eggNOG" id="COG1960">
    <property type="taxonomic scope" value="Bacteria"/>
</dbReference>
<dbReference type="Gene3D" id="1.10.540.10">
    <property type="entry name" value="Acyl-CoA dehydrogenase/oxidase, N-terminal domain"/>
    <property type="match status" value="2"/>
</dbReference>
<sequence length="790" mass="86475">MSISYSEDQAIFRDSLTKFLLLKYSFEKRQSIVDSEEGFSREIWKGLSELGVLGLTFPPSYGGFGGTAIDVHIVMETFGRFLVVEPFVPTVVVFGGLLKAGGSEQQKAELIPKIINGELICAVGLIEHDSRDNFASVGTVAIPTGEGFLVSGAKSVVLGAPQADKILISARIAGDKIGSAGISLFLIDANAEGVKQRAYRTVDGMRAAEVVLTNVAVTPYQMIGKSGEAYELIEGVMDDATSAMCAECVGAMKELNQRTIDYCRTRSAFENTLSQFQVVRHKLVDMRIAYEHALALSVRAAREIEAESLQKSEAVSAAKVQVFKEAEFVSSNSIQLHGAIGMTDELDVGHYVRRIVALETTGGDCAHHTNRFARLIDLRNHSGVLSADFFGKLNEAEVGFQADVQSFLEKNLSDDMRLSARYTAWAFAEFEQGCEWHQILAKRGWGAPHWPVEYGGVNWSPVQKLIWSVECLRADAPMSMNMGRDLVGPCIMKFGTGSQKAEFLPAILNGTDWWAQGFSEPQAGSDLAALQLDATSDGDSYILNGSKIWTTFAQHANRIFCLVRTGRGLKKQMGISVLLIDLDTPGIEIRPIRTIAGDEDFNQVFFTNVRVPKARLLGRENEGWSIVRYLLQFEHGLSVCVGVSLQQMFWRLRDLLKAEPDGLGGKLLDSETTIRSLAEMLLEIKAVACLDEQIIAATLAGQPPLELGEIVTIRSREVGHKLNKMVMRAAGQYSRPYQKDARTLGSGAMPVGPLHSLMAMPYYLAQLASTIAGGTQEVRKNNLARGLLNL</sequence>
<dbReference type="PANTHER" id="PTHR43292:SF3">
    <property type="entry name" value="ACYL-COA DEHYDROGENASE FADE29"/>
    <property type="match status" value="1"/>
</dbReference>
<evidence type="ECO:0000259" key="7">
    <source>
        <dbReference type="Pfam" id="PF02770"/>
    </source>
</evidence>
<feature type="domain" description="Acyl-CoA dehydrogenase/oxidase C-terminal" evidence="6">
    <location>
        <begin position="621"/>
        <end position="788"/>
    </location>
</feature>
<evidence type="ECO:0000256" key="1">
    <source>
        <dbReference type="ARBA" id="ARBA00001974"/>
    </source>
</evidence>
<dbReference type="Gene3D" id="1.20.140.10">
    <property type="entry name" value="Butyryl-CoA Dehydrogenase, subunit A, domain 3"/>
    <property type="match status" value="2"/>
</dbReference>
<dbReference type="Gene3D" id="2.40.110.10">
    <property type="entry name" value="Butyryl-CoA Dehydrogenase, subunit A, domain 2"/>
    <property type="match status" value="2"/>
</dbReference>
<dbReference type="InterPro" id="IPR009075">
    <property type="entry name" value="AcylCo_DH/oxidase_C"/>
</dbReference>
<protein>
    <submittedName>
        <fullName evidence="9">Acyl-CoA dehydrogenase domain-containing protein</fullName>
    </submittedName>
</protein>
<dbReference type="CDD" id="cd00567">
    <property type="entry name" value="ACAD"/>
    <property type="match status" value="1"/>
</dbReference>
<keyword evidence="4" id="KW-0274">FAD</keyword>
<evidence type="ECO:0000256" key="5">
    <source>
        <dbReference type="ARBA" id="ARBA00023002"/>
    </source>
</evidence>
<dbReference type="PANTHER" id="PTHR43292">
    <property type="entry name" value="ACYL-COA DEHYDROGENASE"/>
    <property type="match status" value="1"/>
</dbReference>
<dbReference type="RefSeq" id="WP_051612845.1">
    <property type="nucleotide sequence ID" value="NZ_ARYM01000043.1"/>
</dbReference>
<dbReference type="InterPro" id="IPR013786">
    <property type="entry name" value="AcylCoA_DH/ox_N"/>
</dbReference>
<dbReference type="GO" id="GO:0005886">
    <property type="term" value="C:plasma membrane"/>
    <property type="evidence" value="ECO:0007669"/>
    <property type="project" value="TreeGrafter"/>
</dbReference>
<dbReference type="OrthoDB" id="7328575at2"/>
<proteinExistence type="inferred from homology"/>
<dbReference type="SUPFAM" id="SSF56645">
    <property type="entry name" value="Acyl-CoA dehydrogenase NM domain-like"/>
    <property type="match status" value="2"/>
</dbReference>
<feature type="domain" description="Acyl-CoA oxidase/dehydrogenase middle" evidence="7">
    <location>
        <begin position="515"/>
        <end position="609"/>
    </location>
</feature>
<comment type="caution">
    <text evidence="9">The sequence shown here is derived from an EMBL/GenBank/DDBJ whole genome shotgun (WGS) entry which is preliminary data.</text>
</comment>
<evidence type="ECO:0000256" key="2">
    <source>
        <dbReference type="ARBA" id="ARBA00009347"/>
    </source>
</evidence>
<name>A0A062V3Y1_9PROT</name>
<evidence type="ECO:0000313" key="9">
    <source>
        <dbReference type="EMBL" id="KCZ96613.1"/>
    </source>
</evidence>
<comment type="cofactor">
    <cofactor evidence="1">
        <name>FAD</name>
        <dbReference type="ChEBI" id="CHEBI:57692"/>
    </cofactor>
</comment>
<dbReference type="EMBL" id="ARYM01000043">
    <property type="protein sequence ID" value="KCZ96613.1"/>
    <property type="molecule type" value="Genomic_DNA"/>
</dbReference>
<dbReference type="InterPro" id="IPR052161">
    <property type="entry name" value="Mycobact_Acyl-CoA_DH"/>
</dbReference>
<dbReference type="Pfam" id="PF00441">
    <property type="entry name" value="Acyl-CoA_dh_1"/>
    <property type="match status" value="2"/>
</dbReference>
<dbReference type="AlphaFoldDB" id="A0A062V3Y1"/>
<dbReference type="InterPro" id="IPR046373">
    <property type="entry name" value="Acyl-CoA_Oxase/DH_mid-dom_sf"/>
</dbReference>
<keyword evidence="5" id="KW-0560">Oxidoreductase</keyword>